<dbReference type="InterPro" id="IPR027291">
    <property type="entry name" value="Glyco_hydro_38_N_sf"/>
</dbReference>
<proteinExistence type="predicted"/>
<accession>A0A1V4HCM8</accession>
<gene>
    <name evidence="1" type="ORF">BC351_37245</name>
</gene>
<evidence type="ECO:0000313" key="2">
    <source>
        <dbReference type="Proteomes" id="UP000190626"/>
    </source>
</evidence>
<reference evidence="2" key="1">
    <citation type="submission" date="2016-07" db="EMBL/GenBank/DDBJ databases">
        <authorList>
            <person name="Florea S."/>
            <person name="Webb J.S."/>
            <person name="Jaromczyk J."/>
            <person name="Schardl C.L."/>
        </authorList>
    </citation>
    <scope>NUCLEOTIDE SEQUENCE [LARGE SCALE GENOMIC DNA]</scope>
    <source>
        <strain evidence="2">CY1</strain>
    </source>
</reference>
<dbReference type="InterPro" id="IPR011330">
    <property type="entry name" value="Glyco_hydro/deAcase_b/a-brl"/>
</dbReference>
<name>A0A1V4HCM8_9BACL</name>
<dbReference type="OrthoDB" id="237949at2"/>
<dbReference type="EMBL" id="MBTG01000039">
    <property type="protein sequence ID" value="OPH49324.1"/>
    <property type="molecule type" value="Genomic_DNA"/>
</dbReference>
<keyword evidence="1" id="KW-0378">Hydrolase</keyword>
<evidence type="ECO:0000313" key="1">
    <source>
        <dbReference type="EMBL" id="OPH49324.1"/>
    </source>
</evidence>
<organism evidence="1 2">
    <name type="scientific">Paenibacillus ferrarius</name>
    <dbReference type="NCBI Taxonomy" id="1469647"/>
    <lineage>
        <taxon>Bacteria</taxon>
        <taxon>Bacillati</taxon>
        <taxon>Bacillota</taxon>
        <taxon>Bacilli</taxon>
        <taxon>Bacillales</taxon>
        <taxon>Paenibacillaceae</taxon>
        <taxon>Paenibacillus</taxon>
    </lineage>
</organism>
<dbReference type="Proteomes" id="UP000190626">
    <property type="component" value="Unassembled WGS sequence"/>
</dbReference>
<dbReference type="STRING" id="1469647.BC351_37245"/>
<keyword evidence="2" id="KW-1185">Reference proteome</keyword>
<dbReference type="InterPro" id="IPR032482">
    <property type="entry name" value="DUF5054"/>
</dbReference>
<dbReference type="GO" id="GO:0016787">
    <property type="term" value="F:hydrolase activity"/>
    <property type="evidence" value="ECO:0007669"/>
    <property type="project" value="UniProtKB-KW"/>
</dbReference>
<sequence length="708" mass="80565">MASVSTVHVIFKTHLDIGFTDLAANVIQRYTEEFIPKAIRLAEQLESRNGQARFIWTTGSWLIHHYLRQANKSQRAMMEEAISKGYIAWHGLPFTTHTELLDESLFEYGLSIATQLDQTYGKKTIAAKMTDVPGHTIAMVPHMQKAGIHYLHLGVNPASKKPSVPDVFRWQAQDGSEVIVNYAGNYGEALAIDGLQDVLVFAHTGDNCGPPSADDIQQQFEELARRYPGADIKASTMDAFAAKLIGVRDQLPVIQDEIGDTWIHGAATDPLKLAKFRELVRLRHKWLDEGKLTEGSEDFESMSEALLLVAEHTWGMDVKKFLPDFRHYAKAEFHSARMKDVINLDDIPDKFKYISSFAMNESDQLSKGLFAAEKKEKKYSVLEQSWQEQREYIDQAIQGLRTDMQQEARAALEQLQLRSKDEELCEAVEWKSAMRYSVSRFEVAFGDDGSIAHLADTKGKVWADEAHRIGVFGYETFGQENYLHWFTHYMENLKETHPWADADFGKPGFEYASPMPKHRLYQPTLVGLRWYETQEADLVVAALKLPQQAEEIYGAPANLEILYKFFKDSHTIGIDLFWSGKEACRLPEASWFSITPVVDDPTRWVMDKMGQRISPLHIVKDGNRNLHGIEKGVSYQGLDGSIAIESLDTAIVSPGERRLLQFNNTFAPLSQGMHFNLHNNIWGTNFPMWYEGDAKFRFKLEFNSYLTS</sequence>
<dbReference type="SUPFAM" id="SSF88713">
    <property type="entry name" value="Glycoside hydrolase/deacetylase"/>
    <property type="match status" value="1"/>
</dbReference>
<dbReference type="Pfam" id="PF16477">
    <property type="entry name" value="DUF5054"/>
    <property type="match status" value="1"/>
</dbReference>
<dbReference type="GO" id="GO:0005975">
    <property type="term" value="P:carbohydrate metabolic process"/>
    <property type="evidence" value="ECO:0007669"/>
    <property type="project" value="InterPro"/>
</dbReference>
<dbReference type="RefSeq" id="WP_079418411.1">
    <property type="nucleotide sequence ID" value="NZ_MBTG01000039.1"/>
</dbReference>
<dbReference type="CDD" id="cd10791">
    <property type="entry name" value="GH38N_AMII_like_1"/>
    <property type="match status" value="1"/>
</dbReference>
<comment type="caution">
    <text evidence="1">The sequence shown here is derived from an EMBL/GenBank/DDBJ whole genome shotgun (WGS) entry which is preliminary data.</text>
</comment>
<protein>
    <submittedName>
        <fullName evidence="1">Glycoside hydrolase</fullName>
    </submittedName>
</protein>
<dbReference type="AlphaFoldDB" id="A0A1V4HCM8"/>
<dbReference type="Gene3D" id="3.20.110.10">
    <property type="entry name" value="Glycoside hydrolase 38, N terminal domain"/>
    <property type="match status" value="1"/>
</dbReference>